<proteinExistence type="predicted"/>
<dbReference type="SUPFAM" id="SSF101898">
    <property type="entry name" value="NHL repeat"/>
    <property type="match status" value="1"/>
</dbReference>
<evidence type="ECO:0000313" key="1">
    <source>
        <dbReference type="EMBL" id="GAG12304.1"/>
    </source>
</evidence>
<dbReference type="PANTHER" id="PTHR35580">
    <property type="entry name" value="CELL SURFACE GLYCOPROTEIN (S-LAYER PROTEIN)-LIKE PROTEIN"/>
    <property type="match status" value="1"/>
</dbReference>
<evidence type="ECO:0008006" key="2">
    <source>
        <dbReference type="Google" id="ProtNLM"/>
    </source>
</evidence>
<protein>
    <recommendedName>
        <fullName evidence="2">Bulb-type lectin domain-containing protein</fullName>
    </recommendedName>
</protein>
<comment type="caution">
    <text evidence="1">The sequence shown here is derived from an EMBL/GenBank/DDBJ whole genome shotgun (WGS) entry which is preliminary data.</text>
</comment>
<gene>
    <name evidence="1" type="ORF">S01H1_35540</name>
</gene>
<sequence>IYVTGQSNSDLFIAKFNNMGQYIWHQTWNFDHSSKGSDLVIDSMDNIYVTGSKYIMSTGDRILLLKYDSSGNELWNRTWVHQYDSDSFGIALDSLEDVYIAGITYSSLTLNSNFTLIKYDKRGSYLWHKLWGGDNYDEPYAISLDSNNSIYLAGMTNSYGPYDSCILKYSSLTQVMLFLPEQDEFFGIDSPQFDISVLDIDLNTTWYSLDEGMHNYIFTGLSGNINQAEWDKFGEVKVNITFYANNSAGYIGYTNVSVNKDLTPPVSSISY</sequence>
<reference evidence="1" key="1">
    <citation type="journal article" date="2014" name="Front. Microbiol.">
        <title>High frequency of phylogenetically diverse reductive dehalogenase-homologous genes in deep subseafloor sedimentary metagenomes.</title>
        <authorList>
            <person name="Kawai M."/>
            <person name="Futagami T."/>
            <person name="Toyoda A."/>
            <person name="Takaki Y."/>
            <person name="Nishi S."/>
            <person name="Hori S."/>
            <person name="Arai W."/>
            <person name="Tsubouchi T."/>
            <person name="Morono Y."/>
            <person name="Uchiyama I."/>
            <person name="Ito T."/>
            <person name="Fujiyama A."/>
            <person name="Inagaki F."/>
            <person name="Takami H."/>
        </authorList>
    </citation>
    <scope>NUCLEOTIDE SEQUENCE</scope>
    <source>
        <strain evidence="1">Expedition CK06-06</strain>
    </source>
</reference>
<dbReference type="EMBL" id="BARS01022210">
    <property type="protein sequence ID" value="GAG12304.1"/>
    <property type="molecule type" value="Genomic_DNA"/>
</dbReference>
<dbReference type="AlphaFoldDB" id="X0V2G8"/>
<feature type="non-terminal residue" evidence="1">
    <location>
        <position position="271"/>
    </location>
</feature>
<feature type="non-terminal residue" evidence="1">
    <location>
        <position position="1"/>
    </location>
</feature>
<name>X0V2G8_9ZZZZ</name>
<dbReference type="Gene3D" id="2.120.10.30">
    <property type="entry name" value="TolB, C-terminal domain"/>
    <property type="match status" value="1"/>
</dbReference>
<dbReference type="PANTHER" id="PTHR35580:SF1">
    <property type="entry name" value="PHYTASE-LIKE DOMAIN-CONTAINING PROTEIN"/>
    <property type="match status" value="1"/>
</dbReference>
<dbReference type="InterPro" id="IPR010620">
    <property type="entry name" value="SBBP_repeat"/>
</dbReference>
<dbReference type="InterPro" id="IPR011042">
    <property type="entry name" value="6-blade_b-propeller_TolB-like"/>
</dbReference>
<dbReference type="InterPro" id="IPR052918">
    <property type="entry name" value="Motility_Chemotaxis_Reg"/>
</dbReference>
<dbReference type="Pfam" id="PF06739">
    <property type="entry name" value="SBBP"/>
    <property type="match status" value="1"/>
</dbReference>
<accession>X0V2G8</accession>
<organism evidence="1">
    <name type="scientific">marine sediment metagenome</name>
    <dbReference type="NCBI Taxonomy" id="412755"/>
    <lineage>
        <taxon>unclassified sequences</taxon>
        <taxon>metagenomes</taxon>
        <taxon>ecological metagenomes</taxon>
    </lineage>
</organism>